<dbReference type="PANTHER" id="PTHR36582:SF2">
    <property type="entry name" value="ANTITOXIN PARD"/>
    <property type="match status" value="1"/>
</dbReference>
<dbReference type="SUPFAM" id="SSF47598">
    <property type="entry name" value="Ribbon-helix-helix"/>
    <property type="match status" value="1"/>
</dbReference>
<dbReference type="CDD" id="cd22231">
    <property type="entry name" value="RHH_NikR_HicB-like"/>
    <property type="match status" value="1"/>
</dbReference>
<dbReference type="Gene3D" id="1.10.1220.10">
    <property type="entry name" value="Met repressor-like"/>
    <property type="match status" value="1"/>
</dbReference>
<gene>
    <name evidence="2" type="ORF">P8T11_09755</name>
</gene>
<comment type="similarity">
    <text evidence="1">Belongs to the ParD antitoxin family.</text>
</comment>
<dbReference type="NCBIfam" id="TIGR02606">
    <property type="entry name" value="antidote_CC2985"/>
    <property type="match status" value="1"/>
</dbReference>
<organism evidence="2 3">
    <name type="scientific">Achromobacter spanius</name>
    <dbReference type="NCBI Taxonomy" id="217203"/>
    <lineage>
        <taxon>Bacteria</taxon>
        <taxon>Pseudomonadati</taxon>
        <taxon>Pseudomonadota</taxon>
        <taxon>Betaproteobacteria</taxon>
        <taxon>Burkholderiales</taxon>
        <taxon>Alcaligenaceae</taxon>
        <taxon>Achromobacter</taxon>
    </lineage>
</organism>
<evidence type="ECO:0000313" key="3">
    <source>
        <dbReference type="Proteomes" id="UP001214170"/>
    </source>
</evidence>
<dbReference type="Proteomes" id="UP001214170">
    <property type="component" value="Chromosome"/>
</dbReference>
<dbReference type="EMBL" id="CP121261">
    <property type="protein sequence ID" value="WFP10135.1"/>
    <property type="molecule type" value="Genomic_DNA"/>
</dbReference>
<keyword evidence="3" id="KW-1185">Reference proteome</keyword>
<accession>A0ABY8GZ20</accession>
<dbReference type="Pfam" id="PF03693">
    <property type="entry name" value="ParD_antitoxin"/>
    <property type="match status" value="1"/>
</dbReference>
<name>A0ABY8GZ20_9BURK</name>
<dbReference type="InterPro" id="IPR013321">
    <property type="entry name" value="Arc_rbn_hlx_hlx"/>
</dbReference>
<dbReference type="RefSeq" id="WP_268082124.1">
    <property type="nucleotide sequence ID" value="NZ_CP106885.1"/>
</dbReference>
<evidence type="ECO:0000313" key="2">
    <source>
        <dbReference type="EMBL" id="WFP10135.1"/>
    </source>
</evidence>
<proteinExistence type="inferred from homology"/>
<dbReference type="PANTHER" id="PTHR36582">
    <property type="entry name" value="ANTITOXIN PARD"/>
    <property type="match status" value="1"/>
</dbReference>
<evidence type="ECO:0000256" key="1">
    <source>
        <dbReference type="ARBA" id="ARBA00008580"/>
    </source>
</evidence>
<protein>
    <submittedName>
        <fullName evidence="2">Type II toxin-antitoxin system ParD family antitoxin</fullName>
    </submittedName>
</protein>
<dbReference type="InterPro" id="IPR010985">
    <property type="entry name" value="Ribbon_hlx_hlx"/>
</dbReference>
<dbReference type="InterPro" id="IPR022789">
    <property type="entry name" value="ParD"/>
</dbReference>
<reference evidence="2 3" key="1">
    <citation type="submission" date="2023-03" db="EMBL/GenBank/DDBJ databases">
        <title>Achromobacter spanius LIG8.</title>
        <authorList>
            <person name="Shrestha S."/>
        </authorList>
    </citation>
    <scope>NUCLEOTIDE SEQUENCE [LARGE SCALE GENOMIC DNA]</scope>
    <source>
        <strain evidence="2 3">LIG8</strain>
    </source>
</reference>
<sequence length="82" mass="8913">MGTMNISLPDALKSFVDEQVSERGYGTSSEYVRELIRKDQDRLQLRSLMLAGASSAQAAPADAAYFSDLRSRISNGSKPGTK</sequence>